<organism evidence="1 2">
    <name type="scientific">Botryotinia fuckeliana (strain T4)</name>
    <name type="common">Noble rot fungus</name>
    <name type="synonym">Botrytis cinerea</name>
    <dbReference type="NCBI Taxonomy" id="999810"/>
    <lineage>
        <taxon>Eukaryota</taxon>
        <taxon>Fungi</taxon>
        <taxon>Dikarya</taxon>
        <taxon>Ascomycota</taxon>
        <taxon>Pezizomycotina</taxon>
        <taxon>Leotiomycetes</taxon>
        <taxon>Helotiales</taxon>
        <taxon>Sclerotiniaceae</taxon>
        <taxon>Botrytis</taxon>
    </lineage>
</organism>
<accession>G2YWC6</accession>
<dbReference type="InParanoid" id="G2YWC6"/>
<gene>
    <name evidence="1" type="ORF">BofuT4_P150560.1</name>
</gene>
<sequence length="113" mass="12600">MTDKLSFANQALLGNLMTMRCYVEKLGKPGSRQASHWNKINTGASTTFGRTLSAEPKLSCTPSLLLEVAFFYGPSVRLLLRMLGSWYRQSGAPLEPVADEVRNVMDMLRNLTM</sequence>
<evidence type="ECO:0000313" key="1">
    <source>
        <dbReference type="EMBL" id="CCD55924.1"/>
    </source>
</evidence>
<evidence type="ECO:0000313" key="2">
    <source>
        <dbReference type="Proteomes" id="UP000008177"/>
    </source>
</evidence>
<protein>
    <submittedName>
        <fullName evidence="1">Uncharacterized protein</fullName>
    </submittedName>
</protein>
<reference evidence="2" key="1">
    <citation type="journal article" date="2011" name="PLoS Genet.">
        <title>Genomic analysis of the necrotrophic fungal pathogens Sclerotinia sclerotiorum and Botrytis cinerea.</title>
        <authorList>
            <person name="Amselem J."/>
            <person name="Cuomo C.A."/>
            <person name="van Kan J.A."/>
            <person name="Viaud M."/>
            <person name="Benito E.P."/>
            <person name="Couloux A."/>
            <person name="Coutinho P.M."/>
            <person name="de Vries R.P."/>
            <person name="Dyer P.S."/>
            <person name="Fillinger S."/>
            <person name="Fournier E."/>
            <person name="Gout L."/>
            <person name="Hahn M."/>
            <person name="Kohn L."/>
            <person name="Lapalu N."/>
            <person name="Plummer K.M."/>
            <person name="Pradier J.M."/>
            <person name="Quevillon E."/>
            <person name="Sharon A."/>
            <person name="Simon A."/>
            <person name="ten Have A."/>
            <person name="Tudzynski B."/>
            <person name="Tudzynski P."/>
            <person name="Wincker P."/>
            <person name="Andrew M."/>
            <person name="Anthouard V."/>
            <person name="Beever R.E."/>
            <person name="Beffa R."/>
            <person name="Benoit I."/>
            <person name="Bouzid O."/>
            <person name="Brault B."/>
            <person name="Chen Z."/>
            <person name="Choquer M."/>
            <person name="Collemare J."/>
            <person name="Cotton P."/>
            <person name="Danchin E.G."/>
            <person name="Da Silva C."/>
            <person name="Gautier A."/>
            <person name="Giraud C."/>
            <person name="Giraud T."/>
            <person name="Gonzalez C."/>
            <person name="Grossetete S."/>
            <person name="Guldener U."/>
            <person name="Henrissat B."/>
            <person name="Howlett B.J."/>
            <person name="Kodira C."/>
            <person name="Kretschmer M."/>
            <person name="Lappartient A."/>
            <person name="Leroch M."/>
            <person name="Levis C."/>
            <person name="Mauceli E."/>
            <person name="Neuveglise C."/>
            <person name="Oeser B."/>
            <person name="Pearson M."/>
            <person name="Poulain J."/>
            <person name="Poussereau N."/>
            <person name="Quesneville H."/>
            <person name="Rascle C."/>
            <person name="Schumacher J."/>
            <person name="Segurens B."/>
            <person name="Sexton A."/>
            <person name="Silva E."/>
            <person name="Sirven C."/>
            <person name="Soanes D.M."/>
            <person name="Talbot N.J."/>
            <person name="Templeton M."/>
            <person name="Yandava C."/>
            <person name="Yarden O."/>
            <person name="Zeng Q."/>
            <person name="Rollins J.A."/>
            <person name="Lebrun M.H."/>
            <person name="Dickman M."/>
        </authorList>
    </citation>
    <scope>NUCLEOTIDE SEQUENCE [LARGE SCALE GENOMIC DNA]</scope>
    <source>
        <strain evidence="2">T4</strain>
    </source>
</reference>
<dbReference type="AlphaFoldDB" id="G2YWC6"/>
<dbReference type="Proteomes" id="UP000008177">
    <property type="component" value="Unplaced contigs"/>
</dbReference>
<proteinExistence type="predicted"/>
<dbReference type="EMBL" id="FQ790358">
    <property type="protein sequence ID" value="CCD55924.1"/>
    <property type="molecule type" value="Genomic_DNA"/>
</dbReference>
<dbReference type="HOGENOM" id="CLU_2133139_0_0_1"/>
<name>G2YWC6_BOTF4</name>